<comment type="caution">
    <text evidence="4">The sequence shown here is derived from an EMBL/GenBank/DDBJ whole genome shotgun (WGS) entry which is preliminary data.</text>
</comment>
<dbReference type="PANTHER" id="PTHR30487">
    <property type="entry name" value="TYPE 4 PREPILIN-LIKE PROTEINS LEADER PEPTIDE-PROCESSING ENZYME"/>
    <property type="match status" value="1"/>
</dbReference>
<feature type="transmembrane region" description="Helical" evidence="2">
    <location>
        <begin position="137"/>
        <end position="157"/>
    </location>
</feature>
<evidence type="ECO:0000313" key="4">
    <source>
        <dbReference type="EMBL" id="RHC11506.1"/>
    </source>
</evidence>
<organism evidence="4 5">
    <name type="scientific">Lachnospira eligens</name>
    <dbReference type="NCBI Taxonomy" id="39485"/>
    <lineage>
        <taxon>Bacteria</taxon>
        <taxon>Bacillati</taxon>
        <taxon>Bacillota</taxon>
        <taxon>Clostridia</taxon>
        <taxon>Lachnospirales</taxon>
        <taxon>Lachnospiraceae</taxon>
        <taxon>Lachnospira</taxon>
    </lineage>
</organism>
<dbReference type="Proteomes" id="UP000285844">
    <property type="component" value="Unassembled WGS sequence"/>
</dbReference>
<keyword evidence="2" id="KW-0472">Membrane</keyword>
<proteinExistence type="inferred from homology"/>
<dbReference type="GO" id="GO:0006465">
    <property type="term" value="P:signal peptide processing"/>
    <property type="evidence" value="ECO:0007669"/>
    <property type="project" value="TreeGrafter"/>
</dbReference>
<accession>A0A413YR05</accession>
<feature type="transmembrane region" description="Helical" evidence="2">
    <location>
        <begin position="96"/>
        <end position="117"/>
    </location>
</feature>
<dbReference type="RefSeq" id="WP_118363027.1">
    <property type="nucleotide sequence ID" value="NZ_QSHM01000021.1"/>
</dbReference>
<feature type="transmembrane region" description="Helical" evidence="2">
    <location>
        <begin position="56"/>
        <end position="76"/>
    </location>
</feature>
<dbReference type="InterPro" id="IPR050882">
    <property type="entry name" value="Prepilin_peptidase/N-MTase"/>
</dbReference>
<evidence type="ECO:0000313" key="5">
    <source>
        <dbReference type="Proteomes" id="UP000285844"/>
    </source>
</evidence>
<dbReference type="GO" id="GO:0005886">
    <property type="term" value="C:plasma membrane"/>
    <property type="evidence" value="ECO:0007669"/>
    <property type="project" value="TreeGrafter"/>
</dbReference>
<keyword evidence="2" id="KW-0812">Transmembrane</keyword>
<evidence type="ECO:0000256" key="2">
    <source>
        <dbReference type="SAM" id="Phobius"/>
    </source>
</evidence>
<evidence type="ECO:0000256" key="1">
    <source>
        <dbReference type="ARBA" id="ARBA00005801"/>
    </source>
</evidence>
<dbReference type="InterPro" id="IPR000045">
    <property type="entry name" value="Prepilin_IV_endopep_pep"/>
</dbReference>
<keyword evidence="2" id="KW-1133">Transmembrane helix</keyword>
<dbReference type="AlphaFoldDB" id="A0A413YR05"/>
<comment type="similarity">
    <text evidence="1">Belongs to the peptidase A24 family.</text>
</comment>
<dbReference type="Pfam" id="PF01478">
    <property type="entry name" value="Peptidase_A24"/>
    <property type="match status" value="1"/>
</dbReference>
<dbReference type="PANTHER" id="PTHR30487:SF0">
    <property type="entry name" value="PREPILIN LEADER PEPTIDASE_N-METHYLTRANSFERASE-RELATED"/>
    <property type="match status" value="1"/>
</dbReference>
<evidence type="ECO:0000259" key="3">
    <source>
        <dbReference type="Pfam" id="PF01478"/>
    </source>
</evidence>
<dbReference type="EMBL" id="QSHM01000021">
    <property type="protein sequence ID" value="RHC11506.1"/>
    <property type="molecule type" value="Genomic_DNA"/>
</dbReference>
<gene>
    <name evidence="4" type="ORF">DW858_13255</name>
</gene>
<feature type="transmembrane region" description="Helical" evidence="2">
    <location>
        <begin position="31"/>
        <end position="49"/>
    </location>
</feature>
<name>A0A413YR05_9FIRM</name>
<dbReference type="GO" id="GO:0004190">
    <property type="term" value="F:aspartic-type endopeptidase activity"/>
    <property type="evidence" value="ECO:0007669"/>
    <property type="project" value="InterPro"/>
</dbReference>
<reference evidence="4 5" key="1">
    <citation type="submission" date="2018-08" db="EMBL/GenBank/DDBJ databases">
        <title>A genome reference for cultivated species of the human gut microbiota.</title>
        <authorList>
            <person name="Zou Y."/>
            <person name="Xue W."/>
            <person name="Luo G."/>
        </authorList>
    </citation>
    <scope>NUCLEOTIDE SEQUENCE [LARGE SCALE GENOMIC DNA]</scope>
    <source>
        <strain evidence="4 5">AM37-3BH</strain>
    </source>
</reference>
<dbReference type="Gene3D" id="1.20.120.1220">
    <property type="match status" value="1"/>
</dbReference>
<sequence length="158" mass="17262">MPDIISVIIALVLVIVAAVHDLREFRIPNRLIVAGIVVGVSVIVIRAFTGEYIGNYILGTLVGLAGMIFLYIIRAVGAGDVKLLAVIGMLTGLDFVLQLMAVSLITGLFTGIVELFLKKTREVSMGSNGIKAHGFHYAVGFWLDMLLCWYTGVLWFYE</sequence>
<feature type="domain" description="Prepilin type IV endopeptidase peptidase" evidence="3">
    <location>
        <begin position="8"/>
        <end position="112"/>
    </location>
</feature>
<protein>
    <recommendedName>
        <fullName evidence="3">Prepilin type IV endopeptidase peptidase domain-containing protein</fullName>
    </recommendedName>
</protein>